<dbReference type="Proteomes" id="UP000265663">
    <property type="component" value="Unassembled WGS sequence"/>
</dbReference>
<evidence type="ECO:0000313" key="2">
    <source>
        <dbReference type="Proteomes" id="UP000265663"/>
    </source>
</evidence>
<proteinExistence type="predicted"/>
<dbReference type="EMBL" id="KE747825">
    <property type="protein sequence ID" value="RMZ70780.1"/>
    <property type="molecule type" value="Genomic_DNA"/>
</dbReference>
<sequence>MYWVHIPRRNQVIVTIHLETHFLRNAWDRGLCIQARTRLPTVASHALTNVLPSKKSLQKHDIKIPRHIQKRCLNCQADRFSRTLRSRDKRSECHRTVCEHPKHASKHPGAFVNLMFRSYALSYMFRAALDAVVVQIFHLIRSFEHFSFSLLSFLYWHDRQVTMPGFSPQPQASTGSCVAKLTAPRLAPQQLTRMPTLDLQVPESKRILAIAPAIFHYHVLRHFKRVEMPLVCDDYSTTLIPNQLRLYKARQLISVLQVCSSTTLNSMHPAKYTPGYYSRGSEPSA</sequence>
<keyword evidence="2" id="KW-1185">Reference proteome</keyword>
<dbReference type="AlphaFoldDB" id="A0A3M7M8S6"/>
<evidence type="ECO:0000313" key="1">
    <source>
        <dbReference type="EMBL" id="RMZ70780.1"/>
    </source>
</evidence>
<gene>
    <name evidence="1" type="ORF">GMOD_00008411</name>
</gene>
<protein>
    <submittedName>
        <fullName evidence="1">Uncharacterized protein</fullName>
    </submittedName>
</protein>
<organism evidence="1 2">
    <name type="scientific">Pyrenophora seminiperda CCB06</name>
    <dbReference type="NCBI Taxonomy" id="1302712"/>
    <lineage>
        <taxon>Eukaryota</taxon>
        <taxon>Fungi</taxon>
        <taxon>Dikarya</taxon>
        <taxon>Ascomycota</taxon>
        <taxon>Pezizomycotina</taxon>
        <taxon>Dothideomycetes</taxon>
        <taxon>Pleosporomycetidae</taxon>
        <taxon>Pleosporales</taxon>
        <taxon>Pleosporineae</taxon>
        <taxon>Pleosporaceae</taxon>
        <taxon>Pyrenophora</taxon>
    </lineage>
</organism>
<accession>A0A3M7M8S6</accession>
<reference evidence="1 2" key="1">
    <citation type="journal article" date="2014" name="PLoS ONE">
        <title>De novo Genome Assembly of the Fungal Plant Pathogen Pyrenophora semeniperda.</title>
        <authorList>
            <person name="Soliai M.M."/>
            <person name="Meyer S.E."/>
            <person name="Udall J.A."/>
            <person name="Elzinga D.E."/>
            <person name="Hermansen R.A."/>
            <person name="Bodily P.M."/>
            <person name="Hart A.A."/>
            <person name="Coleman C.E."/>
        </authorList>
    </citation>
    <scope>NUCLEOTIDE SEQUENCE [LARGE SCALE GENOMIC DNA]</scope>
    <source>
        <strain evidence="1 2">CCB06</strain>
        <tissue evidence="1">Mycelium</tissue>
    </source>
</reference>
<name>A0A3M7M8S6_9PLEO</name>